<evidence type="ECO:0000256" key="9">
    <source>
        <dbReference type="ARBA" id="ARBA00023170"/>
    </source>
</evidence>
<evidence type="ECO:0000313" key="14">
    <source>
        <dbReference type="Proteomes" id="UP000515156"/>
    </source>
</evidence>
<keyword evidence="14" id="KW-1185">Reference proteome</keyword>
<feature type="transmembrane region" description="Helical" evidence="12">
    <location>
        <begin position="54"/>
        <end position="75"/>
    </location>
</feature>
<feature type="domain" description="G-protein coupled receptors family 1 profile" evidence="13">
    <location>
        <begin position="33"/>
        <end position="284"/>
    </location>
</feature>
<feature type="transmembrane region" description="Helical" evidence="12">
    <location>
        <begin position="131"/>
        <end position="151"/>
    </location>
</feature>
<dbReference type="PROSITE" id="PS50262">
    <property type="entry name" value="G_PROTEIN_RECEP_F1_2"/>
    <property type="match status" value="1"/>
</dbReference>
<dbReference type="Proteomes" id="UP000515156">
    <property type="component" value="Chromosome 11"/>
</dbReference>
<dbReference type="FunFam" id="1.20.1070.10:FF:000065">
    <property type="entry name" value="G-protein coupled receptor 4"/>
    <property type="match status" value="1"/>
</dbReference>
<evidence type="ECO:0000256" key="12">
    <source>
        <dbReference type="SAM" id="Phobius"/>
    </source>
</evidence>
<sequence length="341" mass="39083">MSNESISCLYADKYEATLFPVIYSIVFFIGLLGNVAAAGVIIHHIKGKNVLGIYLANLCVSDLLYVFTLPMWIIYTANEDWQFGALSCKVLGFFFNANIYTTMAFLSCIAMDRFLATVFPLQSRTLRSMKAAAMVCVIVWLIILGSHSVFLSQDELFNASRDVALCYEKYPMDQWMAHVNYFRIFVVFLVPFVLLVFSYCCIIVVIHRSPSLEKEKKRKITSLLLAMTIIFIVCYFPYHVTLFIRSYISDRNTSTCQIEMKIRPAYRISFALTSLSSALDPFINVFVSDGVKQDLAEEMRAFWLWCTGRSDQTQKQYLKTVGNQKVMVPSDKDLRTVQTRF</sequence>
<gene>
    <name evidence="15" type="primary">LOC115480252</name>
</gene>
<reference evidence="15" key="2">
    <citation type="submission" date="2025-08" db="UniProtKB">
        <authorList>
            <consortium name="RefSeq"/>
        </authorList>
    </citation>
    <scope>IDENTIFICATION</scope>
</reference>
<dbReference type="Gene3D" id="1.20.1070.10">
    <property type="entry name" value="Rhodopsin 7-helix transmembrane proteins"/>
    <property type="match status" value="1"/>
</dbReference>
<dbReference type="Pfam" id="PF00001">
    <property type="entry name" value="7tm_1"/>
    <property type="match status" value="1"/>
</dbReference>
<keyword evidence="9" id="KW-0675">Receptor</keyword>
<dbReference type="GeneID" id="115480252"/>
<dbReference type="PANTHER" id="PTHR24234:SF12">
    <property type="entry name" value="NOVEL 7 TRANSMEMBRANE RECEPTOR (RHODOPSIN FAMILY) PROTEIN"/>
    <property type="match status" value="1"/>
</dbReference>
<keyword evidence="10" id="KW-0325">Glycoprotein</keyword>
<keyword evidence="5 12" id="KW-1133">Transmembrane helix</keyword>
<evidence type="ECO:0000256" key="2">
    <source>
        <dbReference type="ARBA" id="ARBA00010663"/>
    </source>
</evidence>
<keyword evidence="7 12" id="KW-0472">Membrane</keyword>
<evidence type="ECO:0000256" key="6">
    <source>
        <dbReference type="ARBA" id="ARBA00023040"/>
    </source>
</evidence>
<name>A0A6P7ZGV8_9AMPH</name>
<evidence type="ECO:0000259" key="13">
    <source>
        <dbReference type="PROSITE" id="PS50262"/>
    </source>
</evidence>
<evidence type="ECO:0000256" key="1">
    <source>
        <dbReference type="ARBA" id="ARBA00004651"/>
    </source>
</evidence>
<dbReference type="PANTHER" id="PTHR24234">
    <property type="entry name" value="LYSOPHOSPHATIDIC ACID RECEPTOR 5/SPHINGOSYLPHOSPHORYLCHOLINE RECEPTOR"/>
    <property type="match status" value="1"/>
</dbReference>
<dbReference type="RefSeq" id="XP_030074645.1">
    <property type="nucleotide sequence ID" value="XM_030218785.1"/>
</dbReference>
<keyword evidence="3" id="KW-1003">Cell membrane</keyword>
<proteinExistence type="inferred from homology"/>
<protein>
    <submittedName>
        <fullName evidence="15">G-protein coupled receptor 4-like</fullName>
    </submittedName>
</protein>
<dbReference type="GO" id="GO:0005886">
    <property type="term" value="C:plasma membrane"/>
    <property type="evidence" value="ECO:0007669"/>
    <property type="project" value="UniProtKB-SubCell"/>
</dbReference>
<evidence type="ECO:0000256" key="8">
    <source>
        <dbReference type="ARBA" id="ARBA00023157"/>
    </source>
</evidence>
<dbReference type="InParanoid" id="A0A6P7ZGV8"/>
<reference evidence="14" key="1">
    <citation type="submission" date="2024-06" db="UniProtKB">
        <authorList>
            <consortium name="RefSeq"/>
        </authorList>
    </citation>
    <scope>NUCLEOTIDE SEQUENCE [LARGE SCALE GENOMIC DNA]</scope>
</reference>
<comment type="subcellular location">
    <subcellularLocation>
        <location evidence="1">Cell membrane</location>
        <topology evidence="1">Multi-pass membrane protein</topology>
    </subcellularLocation>
</comment>
<dbReference type="KEGG" id="muo:115480252"/>
<dbReference type="GO" id="GO:0004930">
    <property type="term" value="F:G protein-coupled receptor activity"/>
    <property type="evidence" value="ECO:0007669"/>
    <property type="project" value="UniProtKB-KW"/>
</dbReference>
<evidence type="ECO:0000313" key="15">
    <source>
        <dbReference type="RefSeq" id="XP_030074645.1"/>
    </source>
</evidence>
<evidence type="ECO:0000256" key="3">
    <source>
        <dbReference type="ARBA" id="ARBA00022475"/>
    </source>
</evidence>
<feature type="transmembrane region" description="Helical" evidence="12">
    <location>
        <begin position="20"/>
        <end position="42"/>
    </location>
</feature>
<feature type="transmembrane region" description="Helical" evidence="12">
    <location>
        <begin position="181"/>
        <end position="208"/>
    </location>
</feature>
<evidence type="ECO:0000256" key="4">
    <source>
        <dbReference type="ARBA" id="ARBA00022692"/>
    </source>
</evidence>
<dbReference type="PRINTS" id="PR01157">
    <property type="entry name" value="P2YPURNOCPTR"/>
</dbReference>
<keyword evidence="4 12" id="KW-0812">Transmembrane</keyword>
<keyword evidence="6" id="KW-0297">G-protein coupled receptor</keyword>
<dbReference type="AlphaFoldDB" id="A0A6P7ZGV8"/>
<dbReference type="SUPFAM" id="SSF81321">
    <property type="entry name" value="Family A G protein-coupled receptor-like"/>
    <property type="match status" value="1"/>
</dbReference>
<dbReference type="OrthoDB" id="8742459at2759"/>
<feature type="transmembrane region" description="Helical" evidence="12">
    <location>
        <begin position="220"/>
        <end position="238"/>
    </location>
</feature>
<dbReference type="PRINTS" id="PR00237">
    <property type="entry name" value="GPCRRHODOPSN"/>
</dbReference>
<evidence type="ECO:0000256" key="5">
    <source>
        <dbReference type="ARBA" id="ARBA00022989"/>
    </source>
</evidence>
<evidence type="ECO:0000256" key="10">
    <source>
        <dbReference type="ARBA" id="ARBA00023180"/>
    </source>
</evidence>
<dbReference type="InterPro" id="IPR017452">
    <property type="entry name" value="GPCR_Rhodpsn_7TM"/>
</dbReference>
<evidence type="ECO:0000256" key="7">
    <source>
        <dbReference type="ARBA" id="ARBA00023136"/>
    </source>
</evidence>
<organism evidence="14 15">
    <name type="scientific">Microcaecilia unicolor</name>
    <dbReference type="NCBI Taxonomy" id="1415580"/>
    <lineage>
        <taxon>Eukaryota</taxon>
        <taxon>Metazoa</taxon>
        <taxon>Chordata</taxon>
        <taxon>Craniata</taxon>
        <taxon>Vertebrata</taxon>
        <taxon>Euteleostomi</taxon>
        <taxon>Amphibia</taxon>
        <taxon>Gymnophiona</taxon>
        <taxon>Siphonopidae</taxon>
        <taxon>Microcaecilia</taxon>
    </lineage>
</organism>
<dbReference type="InterPro" id="IPR000276">
    <property type="entry name" value="GPCR_Rhodpsn"/>
</dbReference>
<comment type="similarity">
    <text evidence="2">Belongs to the G-protein coupled receptor 1 family.</text>
</comment>
<feature type="transmembrane region" description="Helical" evidence="12">
    <location>
        <begin position="90"/>
        <end position="110"/>
    </location>
</feature>
<accession>A0A6P7ZGV8</accession>
<evidence type="ECO:0000256" key="11">
    <source>
        <dbReference type="ARBA" id="ARBA00023224"/>
    </source>
</evidence>
<keyword evidence="11" id="KW-0807">Transducer</keyword>
<keyword evidence="8" id="KW-1015">Disulfide bond</keyword>